<gene>
    <name evidence="2" type="ORF">CEUTPL_LOCUS9266</name>
</gene>
<dbReference type="Proteomes" id="UP001152799">
    <property type="component" value="Chromosome 5"/>
</dbReference>
<sequence length="315" mass="35842">MSSKRKSRSVLTLPSTTEKRLQNSLNILEENINNDQGTPTNSSSTNTSDLEDMLDLRLKLSGLSSSSSLSWSEDYESEVAKKVESELEKLDRIFQGTENETTNYDLDEIAEWKQFFPNVYILGCNTPINSDVDSEDEQVKIQPSPGLKHAANRHLIANKKRPPELPPQDNPTRRYNSLPRKPRSLEIDQYLKISSINSSDIRKRKYPQATVNRQPSNDLPLDLSPEYFSLPFITATPIKTQMRKPNNRARPPQMLILPPIDTSFRSISATPRQASSKSMFVNFNYPKGSSKQETKTAKLKSELMKLFDHIPISNR</sequence>
<proteinExistence type="predicted"/>
<dbReference type="OrthoDB" id="6779611at2759"/>
<feature type="region of interest" description="Disordered" evidence="1">
    <location>
        <begin position="29"/>
        <end position="48"/>
    </location>
</feature>
<dbReference type="AlphaFoldDB" id="A0A9N9QQP5"/>
<name>A0A9N9QQP5_9CUCU</name>
<evidence type="ECO:0000313" key="3">
    <source>
        <dbReference type="Proteomes" id="UP001152799"/>
    </source>
</evidence>
<reference evidence="2" key="1">
    <citation type="submission" date="2022-01" db="EMBL/GenBank/DDBJ databases">
        <authorList>
            <person name="King R."/>
        </authorList>
    </citation>
    <scope>NUCLEOTIDE SEQUENCE</scope>
</reference>
<feature type="region of interest" description="Disordered" evidence="1">
    <location>
        <begin position="157"/>
        <end position="181"/>
    </location>
</feature>
<evidence type="ECO:0000256" key="1">
    <source>
        <dbReference type="SAM" id="MobiDB-lite"/>
    </source>
</evidence>
<accession>A0A9N9QQP5</accession>
<organism evidence="2 3">
    <name type="scientific">Ceutorhynchus assimilis</name>
    <name type="common">cabbage seed weevil</name>
    <dbReference type="NCBI Taxonomy" id="467358"/>
    <lineage>
        <taxon>Eukaryota</taxon>
        <taxon>Metazoa</taxon>
        <taxon>Ecdysozoa</taxon>
        <taxon>Arthropoda</taxon>
        <taxon>Hexapoda</taxon>
        <taxon>Insecta</taxon>
        <taxon>Pterygota</taxon>
        <taxon>Neoptera</taxon>
        <taxon>Endopterygota</taxon>
        <taxon>Coleoptera</taxon>
        <taxon>Polyphaga</taxon>
        <taxon>Cucujiformia</taxon>
        <taxon>Curculionidae</taxon>
        <taxon>Ceutorhynchinae</taxon>
        <taxon>Ceutorhynchus</taxon>
    </lineage>
</organism>
<dbReference type="EMBL" id="OU892281">
    <property type="protein sequence ID" value="CAG9768743.1"/>
    <property type="molecule type" value="Genomic_DNA"/>
</dbReference>
<protein>
    <submittedName>
        <fullName evidence="2">Uncharacterized protein</fullName>
    </submittedName>
</protein>
<keyword evidence="3" id="KW-1185">Reference proteome</keyword>
<evidence type="ECO:0000313" key="2">
    <source>
        <dbReference type="EMBL" id="CAG9768743.1"/>
    </source>
</evidence>